<protein>
    <recommendedName>
        <fullName evidence="7">Lipocalin-like domain-containing protein</fullName>
    </recommendedName>
</protein>
<proteinExistence type="predicted"/>
<evidence type="ECO:0000313" key="2">
    <source>
        <dbReference type="EMBL" id="QJR02985.1"/>
    </source>
</evidence>
<reference evidence="1 5" key="2">
    <citation type="submission" date="2019-12" db="EMBL/GenBank/DDBJ databases">
        <title>Functional and genomic insights into the Sphingobium yanoikuyae YC-JY1, a bacterium efficiently degrading bisphenol A.</title>
        <authorList>
            <person name="Jia Y."/>
            <person name="Li X."/>
            <person name="Wang J."/>
            <person name="Eltoukhy A."/>
            <person name="Lamraoui I."/>
            <person name="Yan Y."/>
        </authorList>
    </citation>
    <scope>NUCLEOTIDE SEQUENCE [LARGE SCALE GENOMIC DNA]</scope>
    <source>
        <strain evidence="1 5">YC-JY1</strain>
    </source>
</reference>
<evidence type="ECO:0000313" key="3">
    <source>
        <dbReference type="EMBL" id="RSU56514.1"/>
    </source>
</evidence>
<dbReference type="Proteomes" id="UP000287401">
    <property type="component" value="Unassembled WGS sequence"/>
</dbReference>
<gene>
    <name evidence="3" type="ORF">DAH51_12790</name>
    <name evidence="1" type="ORF">GS397_04455</name>
    <name evidence="2" type="ORF">HH800_12875</name>
</gene>
<sequence length="103" mass="11674">MDRSGRDVALPMEMQGLWIDADDPTVELSVDGGEVACFGRIVSYDYKLVATDDDVVTVSLKVDDEEREDDFQRANVTELVITPEGEMHAYNVRFASQFIRRNK</sequence>
<evidence type="ECO:0000313" key="6">
    <source>
        <dbReference type="Proteomes" id="UP000502611"/>
    </source>
</evidence>
<dbReference type="EMBL" id="QRAL01000012">
    <property type="protein sequence ID" value="RSU56514.1"/>
    <property type="molecule type" value="Genomic_DNA"/>
</dbReference>
<name>A0A430BUT5_SPHYA</name>
<dbReference type="RefSeq" id="WP_038292597.1">
    <property type="nucleotide sequence ID" value="NZ_CP047218.1"/>
</dbReference>
<accession>A0A430BUT5</accession>
<dbReference type="AlphaFoldDB" id="A0A430BUT5"/>
<reference evidence="3 4" key="1">
    <citation type="submission" date="2018-07" db="EMBL/GenBank/DDBJ databases">
        <title>Genomic and Epidemiologic Investigation of an Indolent Hospital Outbreak.</title>
        <authorList>
            <person name="Johnson R.C."/>
            <person name="Deming C."/>
            <person name="Conlan S."/>
            <person name="Zellmer C.J."/>
            <person name="Michelin A.V."/>
            <person name="Lee-Lin S."/>
            <person name="Thomas P.J."/>
            <person name="Park M."/>
            <person name="Weingarten R.A."/>
            <person name="Less J."/>
            <person name="Dekker J.P."/>
            <person name="Frank K.M."/>
            <person name="Musser K.A."/>
            <person name="Mcquiston J.R."/>
            <person name="Henderson D.K."/>
            <person name="Lau A.F."/>
            <person name="Palmore T.N."/>
            <person name="Segre J.A."/>
        </authorList>
    </citation>
    <scope>NUCLEOTIDE SEQUENCE [LARGE SCALE GENOMIC DNA]</scope>
    <source>
        <strain evidence="3 4">SK-NIH.Env6_1116</strain>
    </source>
</reference>
<organism evidence="3 4">
    <name type="scientific">Sphingobium yanoikuyae</name>
    <name type="common">Sphingomonas yanoikuyae</name>
    <dbReference type="NCBI Taxonomy" id="13690"/>
    <lineage>
        <taxon>Bacteria</taxon>
        <taxon>Pseudomonadati</taxon>
        <taxon>Pseudomonadota</taxon>
        <taxon>Alphaproteobacteria</taxon>
        <taxon>Sphingomonadales</taxon>
        <taxon>Sphingomonadaceae</taxon>
        <taxon>Sphingobium</taxon>
    </lineage>
</organism>
<reference evidence="2 6" key="3">
    <citation type="submission" date="2020-04" db="EMBL/GenBank/DDBJ databases">
        <title>The Whole Genome Analysis of High salt-tolerant Sphingobium yanoikuyae YC-XJ2 with Aryl organophosphorus flame retardants (aryl-OPFRs)-degrading capacity and characteristics of Related phosphotriesterase.</title>
        <authorList>
            <person name="Li X."/>
        </authorList>
    </citation>
    <scope>NUCLEOTIDE SEQUENCE [LARGE SCALE GENOMIC DNA]</scope>
    <source>
        <strain evidence="2 6">YC-XJ2</strain>
    </source>
</reference>
<evidence type="ECO:0000313" key="1">
    <source>
        <dbReference type="EMBL" id="QHD66399.1"/>
    </source>
</evidence>
<dbReference type="Proteomes" id="UP000464086">
    <property type="component" value="Chromosome"/>
</dbReference>
<evidence type="ECO:0008006" key="7">
    <source>
        <dbReference type="Google" id="ProtNLM"/>
    </source>
</evidence>
<dbReference type="EMBL" id="CP053021">
    <property type="protein sequence ID" value="QJR02985.1"/>
    <property type="molecule type" value="Genomic_DNA"/>
</dbReference>
<dbReference type="EMBL" id="CP047218">
    <property type="protein sequence ID" value="QHD66399.1"/>
    <property type="molecule type" value="Genomic_DNA"/>
</dbReference>
<dbReference type="Proteomes" id="UP000502611">
    <property type="component" value="Chromosome"/>
</dbReference>
<dbReference type="OrthoDB" id="8410655at2"/>
<evidence type="ECO:0000313" key="5">
    <source>
        <dbReference type="Proteomes" id="UP000464086"/>
    </source>
</evidence>
<evidence type="ECO:0000313" key="4">
    <source>
        <dbReference type="Proteomes" id="UP000287401"/>
    </source>
</evidence>